<reference evidence="2" key="1">
    <citation type="submission" date="2015-03" db="EMBL/GenBank/DDBJ databases">
        <title>Draft genome sequence of a novel methanotroph (Sn10-6) isolated from flooded ricefield rhizosphere in India.</title>
        <authorList>
            <person name="Pandit P.S."/>
            <person name="Pore S.D."/>
            <person name="Arora P."/>
            <person name="Kapse N.G."/>
            <person name="Dhakephalkar P.K."/>
            <person name="Rahalkar M.C."/>
        </authorList>
    </citation>
    <scope>NUCLEOTIDE SEQUENCE [LARGE SCALE GENOMIC DNA]</scope>
    <source>
        <strain evidence="2">Sn10-6</strain>
    </source>
</reference>
<dbReference type="Proteomes" id="UP000033684">
    <property type="component" value="Unassembled WGS sequence"/>
</dbReference>
<dbReference type="AlphaFoldDB" id="A0A0F3IEK8"/>
<sequence length="253" mass="28385">MKRINILNILKIAIYKIFLPFLLLFSTNSFGESKIILTGSFVGRQIILKWQPVAGAIHYGVCYATEPIDDISKCLDYSGGTWDYTFSTNYKTSNLNYGTNYFFRVLSEESNGAYKQVSNLIEITPIPIGSLNDTGIVNCFDMENVNSPCPVNDYPNQDAEFGRDKLYNDESDGKAGFSYTKIDQYGVPLSIDAKNYSCTKDNVSGLMWERKGSIPDLNQDSSNYSWFNPSKFKNGGNPGLKISHFGCKELSFL</sequence>
<comment type="caution">
    <text evidence="1">The sequence shown here is derived from an EMBL/GenBank/DDBJ whole genome shotgun (WGS) entry which is preliminary data.</text>
</comment>
<name>A0A0F3IEK8_9GAMM</name>
<proteinExistence type="predicted"/>
<dbReference type="InterPro" id="IPR036116">
    <property type="entry name" value="FN3_sf"/>
</dbReference>
<dbReference type="SUPFAM" id="SSF49265">
    <property type="entry name" value="Fibronectin type III"/>
    <property type="match status" value="1"/>
</dbReference>
<evidence type="ECO:0000313" key="2">
    <source>
        <dbReference type="Proteomes" id="UP000033684"/>
    </source>
</evidence>
<evidence type="ECO:0000313" key="1">
    <source>
        <dbReference type="EMBL" id="KJV05240.1"/>
    </source>
</evidence>
<accession>A0A0F3IEK8</accession>
<dbReference type="InterPro" id="IPR013783">
    <property type="entry name" value="Ig-like_fold"/>
</dbReference>
<keyword evidence="2" id="KW-1185">Reference proteome</keyword>
<dbReference type="RefSeq" id="WP_045780523.1">
    <property type="nucleotide sequence ID" value="NZ_LAJX01000265.1"/>
</dbReference>
<dbReference type="OrthoDB" id="9815730at2"/>
<dbReference type="Gene3D" id="2.60.40.10">
    <property type="entry name" value="Immunoglobulins"/>
    <property type="match status" value="1"/>
</dbReference>
<organism evidence="1 2">
    <name type="scientific">Methylocucumis oryzae</name>
    <dbReference type="NCBI Taxonomy" id="1632867"/>
    <lineage>
        <taxon>Bacteria</taxon>
        <taxon>Pseudomonadati</taxon>
        <taxon>Pseudomonadota</taxon>
        <taxon>Gammaproteobacteria</taxon>
        <taxon>Methylococcales</taxon>
        <taxon>Methylococcaceae</taxon>
        <taxon>Methylocucumis</taxon>
    </lineage>
</organism>
<reference evidence="1 2" key="2">
    <citation type="journal article" date="2016" name="Microb. Ecol.">
        <title>Genome Characteristics of a Novel Type I Methanotroph (Sn10-6) Isolated from a Flooded Indian Rice Field.</title>
        <authorList>
            <person name="Rahalkar M.C."/>
            <person name="Pandit P.S."/>
            <person name="Dhakephalkar P.K."/>
            <person name="Pore S."/>
            <person name="Arora P."/>
            <person name="Kapse N."/>
        </authorList>
    </citation>
    <scope>NUCLEOTIDE SEQUENCE [LARGE SCALE GENOMIC DNA]</scope>
    <source>
        <strain evidence="1 2">Sn10-6</strain>
    </source>
</reference>
<evidence type="ECO:0008006" key="3">
    <source>
        <dbReference type="Google" id="ProtNLM"/>
    </source>
</evidence>
<protein>
    <recommendedName>
        <fullName evidence="3">Fibronectin type-III domain-containing protein</fullName>
    </recommendedName>
</protein>
<dbReference type="EMBL" id="LAJX01000265">
    <property type="protein sequence ID" value="KJV05240.1"/>
    <property type="molecule type" value="Genomic_DNA"/>
</dbReference>
<gene>
    <name evidence="1" type="ORF">VZ94_19625</name>
</gene>